<evidence type="ECO:0000313" key="1">
    <source>
        <dbReference type="EMBL" id="KAF2621402.1"/>
    </source>
</evidence>
<organism evidence="1 2">
    <name type="scientific">Macroventuria anomochaeta</name>
    <dbReference type="NCBI Taxonomy" id="301207"/>
    <lineage>
        <taxon>Eukaryota</taxon>
        <taxon>Fungi</taxon>
        <taxon>Dikarya</taxon>
        <taxon>Ascomycota</taxon>
        <taxon>Pezizomycotina</taxon>
        <taxon>Dothideomycetes</taxon>
        <taxon>Pleosporomycetidae</taxon>
        <taxon>Pleosporales</taxon>
        <taxon>Pleosporineae</taxon>
        <taxon>Didymellaceae</taxon>
        <taxon>Macroventuria</taxon>
    </lineage>
</organism>
<keyword evidence="2" id="KW-1185">Reference proteome</keyword>
<proteinExistence type="predicted"/>
<evidence type="ECO:0000313" key="2">
    <source>
        <dbReference type="Proteomes" id="UP000799754"/>
    </source>
</evidence>
<sequence length="114" mass="12553">MQLRSTILGPPQLQVDLRHHARGFGSWGDRVWRCNCAGDSRILRGVKLCDGTETNVRQLAIATLATTFSIAAFSLSGGEKVDKTQPPINAKSKDEESFVKNFVQKAEEKVTGKH</sequence>
<accession>A0ACB6RJ83</accession>
<reference evidence="1" key="1">
    <citation type="journal article" date="2020" name="Stud. Mycol.">
        <title>101 Dothideomycetes genomes: a test case for predicting lifestyles and emergence of pathogens.</title>
        <authorList>
            <person name="Haridas S."/>
            <person name="Albert R."/>
            <person name="Binder M."/>
            <person name="Bloem J."/>
            <person name="Labutti K."/>
            <person name="Salamov A."/>
            <person name="Andreopoulos B."/>
            <person name="Baker S."/>
            <person name="Barry K."/>
            <person name="Bills G."/>
            <person name="Bluhm B."/>
            <person name="Cannon C."/>
            <person name="Castanera R."/>
            <person name="Culley D."/>
            <person name="Daum C."/>
            <person name="Ezra D."/>
            <person name="Gonzalez J."/>
            <person name="Henrissat B."/>
            <person name="Kuo A."/>
            <person name="Liang C."/>
            <person name="Lipzen A."/>
            <person name="Lutzoni F."/>
            <person name="Magnuson J."/>
            <person name="Mondo S."/>
            <person name="Nolan M."/>
            <person name="Ohm R."/>
            <person name="Pangilinan J."/>
            <person name="Park H.-J."/>
            <person name="Ramirez L."/>
            <person name="Alfaro M."/>
            <person name="Sun H."/>
            <person name="Tritt A."/>
            <person name="Yoshinaga Y."/>
            <person name="Zwiers L.-H."/>
            <person name="Turgeon B."/>
            <person name="Goodwin S."/>
            <person name="Spatafora J."/>
            <person name="Crous P."/>
            <person name="Grigoriev I."/>
        </authorList>
    </citation>
    <scope>NUCLEOTIDE SEQUENCE</scope>
    <source>
        <strain evidence="1">CBS 525.71</strain>
    </source>
</reference>
<gene>
    <name evidence="1" type="ORF">BU25DRAFT_416180</name>
</gene>
<dbReference type="Proteomes" id="UP000799754">
    <property type="component" value="Unassembled WGS sequence"/>
</dbReference>
<dbReference type="EMBL" id="MU006756">
    <property type="protein sequence ID" value="KAF2621402.1"/>
    <property type="molecule type" value="Genomic_DNA"/>
</dbReference>
<comment type="caution">
    <text evidence="1">The sequence shown here is derived from an EMBL/GenBank/DDBJ whole genome shotgun (WGS) entry which is preliminary data.</text>
</comment>
<name>A0ACB6RJ83_9PLEO</name>
<protein>
    <submittedName>
        <fullName evidence="1">Uncharacterized protein</fullName>
    </submittedName>
</protein>